<dbReference type="GO" id="GO:0006405">
    <property type="term" value="P:RNA export from nucleus"/>
    <property type="evidence" value="ECO:0007669"/>
    <property type="project" value="TreeGrafter"/>
</dbReference>
<feature type="domain" description="Nucleoporin Nup188 N-terminal" evidence="10">
    <location>
        <begin position="278"/>
        <end position="444"/>
    </location>
</feature>
<dbReference type="AlphaFoldDB" id="A0A8H6F0Y0"/>
<dbReference type="Proteomes" id="UP000536275">
    <property type="component" value="Unassembled WGS sequence"/>
</dbReference>
<feature type="domain" description="Nucleoporin Nup188 N-terminal" evidence="10">
    <location>
        <begin position="10"/>
        <end position="269"/>
    </location>
</feature>
<evidence type="ECO:0000256" key="7">
    <source>
        <dbReference type="ARBA" id="ARBA00023242"/>
    </source>
</evidence>
<evidence type="ECO:0000256" key="8">
    <source>
        <dbReference type="ARBA" id="ARBA00038387"/>
    </source>
</evidence>
<keyword evidence="3" id="KW-0509">mRNA transport</keyword>
<reference evidence="12 13" key="1">
    <citation type="submission" date="2020-03" db="EMBL/GenBank/DDBJ databases">
        <title>FDA dAtabase for Regulatory Grade micrObial Sequences (FDA-ARGOS): Supporting development and validation of Infectious Disease Dx tests.</title>
        <authorList>
            <person name="Campos J."/>
            <person name="Goldberg B."/>
            <person name="Tallon L."/>
            <person name="Sadzewicz L."/>
            <person name="Vavikolanu K."/>
            <person name="Mehta A."/>
            <person name="Aluvathingal J."/>
            <person name="Nadendla S."/>
            <person name="Nandy P."/>
            <person name="Geyer C."/>
            <person name="Yan Y."/>
            <person name="Sichtig H."/>
        </authorList>
    </citation>
    <scope>NUCLEOTIDE SEQUENCE [LARGE SCALE GENOMIC DNA]</scope>
    <source>
        <strain evidence="12 13">FDAARGOS_656</strain>
    </source>
</reference>
<keyword evidence="7" id="KW-0539">Nucleus</keyword>
<feature type="domain" description="Nucleoporin Nup188 N-terminal subdomain III" evidence="11">
    <location>
        <begin position="494"/>
        <end position="535"/>
    </location>
</feature>
<name>A0A8H6F0Y0_CANAX</name>
<evidence type="ECO:0000256" key="3">
    <source>
        <dbReference type="ARBA" id="ARBA00022816"/>
    </source>
</evidence>
<evidence type="ECO:0000256" key="9">
    <source>
        <dbReference type="ARBA" id="ARBA00040174"/>
    </source>
</evidence>
<evidence type="ECO:0000256" key="1">
    <source>
        <dbReference type="ARBA" id="ARBA00004567"/>
    </source>
</evidence>
<keyword evidence="5" id="KW-0811">Translocation</keyword>
<evidence type="ECO:0000313" key="13">
    <source>
        <dbReference type="Proteomes" id="UP000536275"/>
    </source>
</evidence>
<sequence>MFYPYLNWINHYKEVLLNPSPFTLKNDKQSPNSQTRDISLRGILYTNISVQDTSDGKLLSNLLNLDVLETIRVICQTNKKIPCKTAPPQLEAIKSKLHDEKYYENKRLQLYSSKILRERRIILKIVTELLNNKSNSYASSSIQNLGKEIFLSKQYLESLIESIGKASQSLMKRSYITGINKEIDETIHNETVLFCIEACKVLIELSVQNANVDAQAVHSWFKLMRDTNYSVALGPYVSYHEAFSILQGLFTVLTIQYLNLNNSFDSSMKLCPAHIWQMYSWSIILLRKFYFLQEYPELPNSEKFLSQFNLSQLEHTINLVNQKCDNLDVFSSLKKLNELLKFDKLYSAILSTLIIASLPLITLTSEVTSCILSIIGNCPNNVIESFFENNATQNAIIIARTKFPLILSPYIQVASINGNFALHEFNDLKSYIQVFKKEEFNNMYQIDDQNTELVKTTKFIDVYPPFEANKKLSMVLSLGTKAKILPSANPDEVLVTFLYNYNGWAFLGRVLQNVSKIFNNSDSETMELVINILNY</sequence>
<evidence type="ECO:0000256" key="4">
    <source>
        <dbReference type="ARBA" id="ARBA00022927"/>
    </source>
</evidence>
<organism evidence="12 13">
    <name type="scientific">Candida albicans</name>
    <name type="common">Yeast</name>
    <dbReference type="NCBI Taxonomy" id="5476"/>
    <lineage>
        <taxon>Eukaryota</taxon>
        <taxon>Fungi</taxon>
        <taxon>Dikarya</taxon>
        <taxon>Ascomycota</taxon>
        <taxon>Saccharomycotina</taxon>
        <taxon>Pichiomycetes</taxon>
        <taxon>Debaryomycetaceae</taxon>
        <taxon>Candida/Lodderomyces clade</taxon>
        <taxon>Candida</taxon>
    </lineage>
</organism>
<gene>
    <name evidence="12" type="ORF">FOB64_005803</name>
</gene>
<comment type="caution">
    <text evidence="12">The sequence shown here is derived from an EMBL/GenBank/DDBJ whole genome shotgun (WGS) entry which is preliminary data.</text>
</comment>
<dbReference type="EMBL" id="JABWAD010000061">
    <property type="protein sequence ID" value="KAF6062749.1"/>
    <property type="molecule type" value="Genomic_DNA"/>
</dbReference>
<dbReference type="InterPro" id="IPR048883">
    <property type="entry name" value="Nup188_N-subdom_III"/>
</dbReference>
<accession>A0A8H6F0Y0</accession>
<evidence type="ECO:0000313" key="12">
    <source>
        <dbReference type="EMBL" id="KAF6062749.1"/>
    </source>
</evidence>
<keyword evidence="4" id="KW-0653">Protein transport</keyword>
<dbReference type="GO" id="GO:0017056">
    <property type="term" value="F:structural constituent of nuclear pore"/>
    <property type="evidence" value="ECO:0007669"/>
    <property type="project" value="InterPro"/>
</dbReference>
<dbReference type="InterPro" id="IPR044840">
    <property type="entry name" value="Nup188"/>
</dbReference>
<dbReference type="PANTHER" id="PTHR31431">
    <property type="entry name" value="NUCLEOPORIN NUP188 HOMOLOG"/>
    <property type="match status" value="1"/>
</dbReference>
<dbReference type="PANTHER" id="PTHR31431:SF1">
    <property type="entry name" value="NUCLEOPORIN NUP188"/>
    <property type="match status" value="1"/>
</dbReference>
<evidence type="ECO:0000256" key="5">
    <source>
        <dbReference type="ARBA" id="ARBA00023010"/>
    </source>
</evidence>
<dbReference type="GO" id="GO:0006606">
    <property type="term" value="P:protein import into nucleus"/>
    <property type="evidence" value="ECO:0007669"/>
    <property type="project" value="TreeGrafter"/>
</dbReference>
<keyword evidence="6" id="KW-0906">Nuclear pore complex</keyword>
<dbReference type="GO" id="GO:0044611">
    <property type="term" value="C:nuclear pore inner ring"/>
    <property type="evidence" value="ECO:0007669"/>
    <property type="project" value="TreeGrafter"/>
</dbReference>
<dbReference type="Pfam" id="PF21093">
    <property type="entry name" value="Nup188_N-subdom_III"/>
    <property type="match status" value="1"/>
</dbReference>
<evidence type="ECO:0000259" key="10">
    <source>
        <dbReference type="Pfam" id="PF10487"/>
    </source>
</evidence>
<comment type="similarity">
    <text evidence="8">Belongs to the Nup188 family.</text>
</comment>
<dbReference type="GO" id="GO:0051028">
    <property type="term" value="P:mRNA transport"/>
    <property type="evidence" value="ECO:0007669"/>
    <property type="project" value="UniProtKB-KW"/>
</dbReference>
<comment type="subcellular location">
    <subcellularLocation>
        <location evidence="1">Nucleus</location>
        <location evidence="1">Nuclear pore complex</location>
    </subcellularLocation>
</comment>
<evidence type="ECO:0000259" key="11">
    <source>
        <dbReference type="Pfam" id="PF21093"/>
    </source>
</evidence>
<dbReference type="InterPro" id="IPR018864">
    <property type="entry name" value="Nucleoporin_Nup188_N"/>
</dbReference>
<evidence type="ECO:0000256" key="6">
    <source>
        <dbReference type="ARBA" id="ARBA00023132"/>
    </source>
</evidence>
<evidence type="ECO:0000256" key="2">
    <source>
        <dbReference type="ARBA" id="ARBA00022448"/>
    </source>
</evidence>
<protein>
    <recommendedName>
        <fullName evidence="9">Nucleoporin NUP188</fullName>
    </recommendedName>
</protein>
<dbReference type="Pfam" id="PF10487">
    <property type="entry name" value="Nup188_N"/>
    <property type="match status" value="2"/>
</dbReference>
<proteinExistence type="inferred from homology"/>
<keyword evidence="2" id="KW-0813">Transport</keyword>